<dbReference type="OrthoDB" id="4187847at2759"/>
<evidence type="ECO:0000256" key="2">
    <source>
        <dbReference type="ARBA" id="ARBA00009699"/>
    </source>
</evidence>
<evidence type="ECO:0000256" key="7">
    <source>
        <dbReference type="ARBA" id="ARBA00023295"/>
    </source>
</evidence>
<evidence type="ECO:0000256" key="6">
    <source>
        <dbReference type="ARBA" id="ARBA00023180"/>
    </source>
</evidence>
<name>A0A6A5KLX4_9PLEO</name>
<organism evidence="8 9">
    <name type="scientific">Decorospora gaudefroyi</name>
    <dbReference type="NCBI Taxonomy" id="184978"/>
    <lineage>
        <taxon>Eukaryota</taxon>
        <taxon>Fungi</taxon>
        <taxon>Dikarya</taxon>
        <taxon>Ascomycota</taxon>
        <taxon>Pezizomycotina</taxon>
        <taxon>Dothideomycetes</taxon>
        <taxon>Pleosporomycetidae</taxon>
        <taxon>Pleosporales</taxon>
        <taxon>Pleosporineae</taxon>
        <taxon>Pleosporaceae</taxon>
        <taxon>Decorospora</taxon>
    </lineage>
</organism>
<reference evidence="8" key="1">
    <citation type="submission" date="2020-01" db="EMBL/GenBank/DDBJ databases">
        <authorList>
            <consortium name="DOE Joint Genome Institute"/>
            <person name="Haridas S."/>
            <person name="Albert R."/>
            <person name="Binder M."/>
            <person name="Bloem J."/>
            <person name="Labutti K."/>
            <person name="Salamov A."/>
            <person name="Andreopoulos B."/>
            <person name="Baker S.E."/>
            <person name="Barry K."/>
            <person name="Bills G."/>
            <person name="Bluhm B.H."/>
            <person name="Cannon C."/>
            <person name="Castanera R."/>
            <person name="Culley D.E."/>
            <person name="Daum C."/>
            <person name="Ezra D."/>
            <person name="Gonzalez J.B."/>
            <person name="Henrissat B."/>
            <person name="Kuo A."/>
            <person name="Liang C."/>
            <person name="Lipzen A."/>
            <person name="Lutzoni F."/>
            <person name="Magnuson J."/>
            <person name="Mondo S."/>
            <person name="Nolan M."/>
            <person name="Ohm R."/>
            <person name="Pangilinan J."/>
            <person name="Park H.-J."/>
            <person name="Ramirez L."/>
            <person name="Alfaro M."/>
            <person name="Sun H."/>
            <person name="Tritt A."/>
            <person name="Yoshinaga Y."/>
            <person name="Zwiers L.-H."/>
            <person name="Turgeon B.G."/>
            <person name="Goodwin S.B."/>
            <person name="Spatafora J.W."/>
            <person name="Crous P.W."/>
            <person name="Grigoriev I.V."/>
        </authorList>
    </citation>
    <scope>NUCLEOTIDE SEQUENCE</scope>
    <source>
        <strain evidence="8">P77</strain>
    </source>
</reference>
<dbReference type="Pfam" id="PF03663">
    <property type="entry name" value="Glyco_hydro_76"/>
    <property type="match status" value="1"/>
</dbReference>
<keyword evidence="7 8" id="KW-0326">Glycosidase</keyword>
<dbReference type="Proteomes" id="UP000800040">
    <property type="component" value="Unassembled WGS sequence"/>
</dbReference>
<keyword evidence="5" id="KW-0378">Hydrolase</keyword>
<dbReference type="EMBL" id="ML975265">
    <property type="protein sequence ID" value="KAF1837130.1"/>
    <property type="molecule type" value="Genomic_DNA"/>
</dbReference>
<evidence type="ECO:0000256" key="3">
    <source>
        <dbReference type="ARBA" id="ARBA00012350"/>
    </source>
</evidence>
<gene>
    <name evidence="8" type="ORF">BDW02DRAFT_481489</name>
</gene>
<dbReference type="AlphaFoldDB" id="A0A6A5KLX4"/>
<protein>
    <recommendedName>
        <fullName evidence="3">mannan endo-1,6-alpha-mannosidase</fullName>
        <ecNumber evidence="3">3.2.1.101</ecNumber>
    </recommendedName>
</protein>
<dbReference type="InterPro" id="IPR014480">
    <property type="entry name" value="Mannan-1_6-alpha_mannosidase"/>
</dbReference>
<keyword evidence="4" id="KW-0732">Signal</keyword>
<dbReference type="GO" id="GO:0009272">
    <property type="term" value="P:fungal-type cell wall biogenesis"/>
    <property type="evidence" value="ECO:0007669"/>
    <property type="project" value="TreeGrafter"/>
</dbReference>
<evidence type="ECO:0000313" key="9">
    <source>
        <dbReference type="Proteomes" id="UP000800040"/>
    </source>
</evidence>
<keyword evidence="9" id="KW-1185">Reference proteome</keyword>
<feature type="non-terminal residue" evidence="8">
    <location>
        <position position="1"/>
    </location>
</feature>
<dbReference type="InterPro" id="IPR008928">
    <property type="entry name" value="6-hairpin_glycosidase_sf"/>
</dbReference>
<comment type="catalytic activity">
    <reaction evidence="1">
        <text>Random hydrolysis of (1-&gt;6)-alpha-D-mannosidic linkages in unbranched (1-&gt;6)-mannans.</text>
        <dbReference type="EC" id="3.2.1.101"/>
    </reaction>
</comment>
<dbReference type="Gene3D" id="1.50.10.20">
    <property type="match status" value="1"/>
</dbReference>
<dbReference type="EC" id="3.2.1.101" evidence="3"/>
<evidence type="ECO:0000256" key="5">
    <source>
        <dbReference type="ARBA" id="ARBA00022801"/>
    </source>
</evidence>
<feature type="non-terminal residue" evidence="8">
    <location>
        <position position="275"/>
    </location>
</feature>
<sequence>LLPYPLWWWQSGTAIEALLTYGSATGDKQYEPLLQATLLNQATTTNDFMTPGATGNDDQAWWALAAMTAAENGVPQPARSTPWLDLARNVFNEQKGRWADSKCNGGLRWKIQKGDGKDGYYYKNAITNGLFFQLAARIAKLTRDADAQAWAERTYDWAVDVGIIDDAFNVYDGTDEMNACADLNHDQWSYNVGVFLYGSAVMAVTTRDSKWTDRTRGFIGSARRSFTNPDTGALVESKCEGDASCNTDQISFKGILARSLGAAAEMLPAVRDDVM</sequence>
<dbReference type="InterPro" id="IPR005198">
    <property type="entry name" value="Glyco_hydro_76"/>
</dbReference>
<evidence type="ECO:0000256" key="1">
    <source>
        <dbReference type="ARBA" id="ARBA00001452"/>
    </source>
</evidence>
<dbReference type="PANTHER" id="PTHR12145:SF36">
    <property type="entry name" value="MANNAN ENDO-1,6-ALPHA-MANNOSIDASE DCW1"/>
    <property type="match status" value="1"/>
</dbReference>
<dbReference type="SUPFAM" id="SSF48208">
    <property type="entry name" value="Six-hairpin glycosidases"/>
    <property type="match status" value="1"/>
</dbReference>
<dbReference type="GO" id="GO:0016052">
    <property type="term" value="P:carbohydrate catabolic process"/>
    <property type="evidence" value="ECO:0007669"/>
    <property type="project" value="InterPro"/>
</dbReference>
<evidence type="ECO:0000313" key="8">
    <source>
        <dbReference type="EMBL" id="KAF1837130.1"/>
    </source>
</evidence>
<comment type="similarity">
    <text evidence="2">Belongs to the glycosyl hydrolase 76 family.</text>
</comment>
<evidence type="ECO:0000256" key="4">
    <source>
        <dbReference type="ARBA" id="ARBA00022729"/>
    </source>
</evidence>
<dbReference type="GO" id="GO:0008496">
    <property type="term" value="F:mannan endo-1,6-alpha-mannosidase activity"/>
    <property type="evidence" value="ECO:0007669"/>
    <property type="project" value="UniProtKB-EC"/>
</dbReference>
<accession>A0A6A5KLX4</accession>
<proteinExistence type="inferred from homology"/>
<keyword evidence="6" id="KW-0325">Glycoprotein</keyword>
<dbReference type="PANTHER" id="PTHR12145">
    <property type="entry name" value="MANNAN ENDO-1,6-ALPHA-MANNOSIDASE DCW1"/>
    <property type="match status" value="1"/>
</dbReference>